<sequence>MKAYTMLAKLETLGVMASFSRPRVSNDNPYSESTGCYGMSNAFNLTTIYSMFKFLILDFLKLLNDRRFDKLLTNF</sequence>
<dbReference type="AlphaFoldDB" id="A0A1W1HF81"/>
<dbReference type="EMBL" id="FWEV01000184">
    <property type="protein sequence ID" value="SLM31058.1"/>
    <property type="molecule type" value="Genomic_DNA"/>
</dbReference>
<reference evidence="1 2" key="1">
    <citation type="submission" date="2017-03" db="EMBL/GenBank/DDBJ databases">
        <authorList>
            <person name="Afonso C.L."/>
            <person name="Miller P.J."/>
            <person name="Scott M.A."/>
            <person name="Spackman E."/>
            <person name="Goraichik I."/>
            <person name="Dimitrov K.M."/>
            <person name="Suarez D.L."/>
            <person name="Swayne D.E."/>
        </authorList>
    </citation>
    <scope>NUCLEOTIDE SEQUENCE [LARGE SCALE GENOMIC DNA]</scope>
    <source>
        <strain evidence="1">PRJEB14757</strain>
    </source>
</reference>
<dbReference type="STRING" id="1246637.MTBBW1_2640001"/>
<dbReference type="Proteomes" id="UP000191931">
    <property type="component" value="Unassembled WGS sequence"/>
</dbReference>
<evidence type="ECO:0000313" key="1">
    <source>
        <dbReference type="EMBL" id="SLM31058.1"/>
    </source>
</evidence>
<accession>A0A1W1HF81</accession>
<gene>
    <name evidence="1" type="ORF">MTBBW1_2640001</name>
</gene>
<keyword evidence="2" id="KW-1185">Reference proteome</keyword>
<protein>
    <submittedName>
        <fullName evidence="1">Uncharacterized protein</fullName>
    </submittedName>
</protein>
<name>A0A1W1HF81_9BACT</name>
<organism evidence="1 2">
    <name type="scientific">Desulfamplus magnetovallimortis</name>
    <dbReference type="NCBI Taxonomy" id="1246637"/>
    <lineage>
        <taxon>Bacteria</taxon>
        <taxon>Pseudomonadati</taxon>
        <taxon>Thermodesulfobacteriota</taxon>
        <taxon>Desulfobacteria</taxon>
        <taxon>Desulfobacterales</taxon>
        <taxon>Desulfobacteraceae</taxon>
        <taxon>Desulfamplus</taxon>
    </lineage>
</organism>
<proteinExistence type="predicted"/>
<evidence type="ECO:0000313" key="2">
    <source>
        <dbReference type="Proteomes" id="UP000191931"/>
    </source>
</evidence>